<dbReference type="AlphaFoldDB" id="A0A967E9L8"/>
<dbReference type="SUPFAM" id="SSF52788">
    <property type="entry name" value="Phosphotyrosine protein phosphatases I"/>
    <property type="match status" value="1"/>
</dbReference>
<dbReference type="EMBL" id="JAAOIV010000003">
    <property type="protein sequence ID" value="NHN55350.1"/>
    <property type="molecule type" value="Genomic_DNA"/>
</dbReference>
<dbReference type="InterPro" id="IPR023485">
    <property type="entry name" value="Ptyr_pPase"/>
</dbReference>
<evidence type="ECO:0000313" key="2">
    <source>
        <dbReference type="EMBL" id="NHN55350.1"/>
    </source>
</evidence>
<dbReference type="PANTHER" id="PTHR11717:SF31">
    <property type="entry name" value="LOW MOLECULAR WEIGHT PROTEIN-TYROSINE-PHOSPHATASE ETP-RELATED"/>
    <property type="match status" value="1"/>
</dbReference>
<dbReference type="InterPro" id="IPR036196">
    <property type="entry name" value="Ptyr_pPase_sf"/>
</dbReference>
<reference evidence="2" key="1">
    <citation type="submission" date="2020-03" db="EMBL/GenBank/DDBJ databases">
        <title>Draft sequencing of Calidifontibacter sp. DB0510.</title>
        <authorList>
            <person name="Kim D.-U."/>
        </authorList>
    </citation>
    <scope>NUCLEOTIDE SEQUENCE</scope>
    <source>
        <strain evidence="2">DB0510</strain>
    </source>
</reference>
<dbReference type="InterPro" id="IPR050438">
    <property type="entry name" value="LMW_PTPase"/>
</dbReference>
<sequence length="171" mass="18481">MPSLLFVCTGNICRSAFAERYAARLAGPSSPWTFVSAGTQALRGAAMDPLMVAELQARGGSADGFVSRQLAPELVQGADLVLGMERHHRTVVLDDFPARLRSVYTLRQFGRGARSTIARGEDLLTEVAALRPPSRSGDDVADPFRRGERAMAQIAEEIAAELDAWVPRLVS</sequence>
<dbReference type="SMART" id="SM00226">
    <property type="entry name" value="LMWPc"/>
    <property type="match status" value="1"/>
</dbReference>
<evidence type="ECO:0000259" key="1">
    <source>
        <dbReference type="SMART" id="SM00226"/>
    </source>
</evidence>
<accession>A0A967E9L8</accession>
<organism evidence="2 3">
    <name type="scientific">Metallococcus carri</name>
    <dbReference type="NCBI Taxonomy" id="1656884"/>
    <lineage>
        <taxon>Bacteria</taxon>
        <taxon>Bacillati</taxon>
        <taxon>Actinomycetota</taxon>
        <taxon>Actinomycetes</taxon>
        <taxon>Micrococcales</taxon>
        <taxon>Dermacoccaceae</taxon>
        <taxon>Metallococcus</taxon>
    </lineage>
</organism>
<dbReference type="Gene3D" id="3.40.50.2300">
    <property type="match status" value="1"/>
</dbReference>
<keyword evidence="3" id="KW-1185">Reference proteome</keyword>
<protein>
    <submittedName>
        <fullName evidence="2">Low molecular weight phosphatase family protein</fullName>
    </submittedName>
</protein>
<dbReference type="Proteomes" id="UP000744769">
    <property type="component" value="Unassembled WGS sequence"/>
</dbReference>
<feature type="domain" description="Phosphotyrosine protein phosphatase I" evidence="1">
    <location>
        <begin position="2"/>
        <end position="168"/>
    </location>
</feature>
<comment type="caution">
    <text evidence="2">The sequence shown here is derived from an EMBL/GenBank/DDBJ whole genome shotgun (WGS) entry which is preliminary data.</text>
</comment>
<evidence type="ECO:0000313" key="3">
    <source>
        <dbReference type="Proteomes" id="UP000744769"/>
    </source>
</evidence>
<name>A0A967E9L8_9MICO</name>
<dbReference type="Pfam" id="PF01451">
    <property type="entry name" value="LMWPc"/>
    <property type="match status" value="1"/>
</dbReference>
<dbReference type="PANTHER" id="PTHR11717">
    <property type="entry name" value="LOW MOLECULAR WEIGHT PROTEIN TYROSINE PHOSPHATASE"/>
    <property type="match status" value="1"/>
</dbReference>
<dbReference type="RefSeq" id="WP_166194692.1">
    <property type="nucleotide sequence ID" value="NZ_JAAOIV010000003.1"/>
</dbReference>
<dbReference type="GO" id="GO:0004725">
    <property type="term" value="F:protein tyrosine phosphatase activity"/>
    <property type="evidence" value="ECO:0007669"/>
    <property type="project" value="TreeGrafter"/>
</dbReference>
<proteinExistence type="predicted"/>
<gene>
    <name evidence="2" type="ORF">G9U51_06070</name>
</gene>